<comment type="caution">
    <text evidence="2">The sequence shown here is derived from an EMBL/GenBank/DDBJ whole genome shotgun (WGS) entry which is preliminary data.</text>
</comment>
<protein>
    <recommendedName>
        <fullName evidence="4">Lipoprotein</fullName>
    </recommendedName>
</protein>
<gene>
    <name evidence="2" type="ORF">K8U91_04145</name>
</gene>
<name>A0A921MRD5_9BACT</name>
<sequence>MKKSLWFVFALLILCVGCKTPAVLQPITAVEEMDYDVSPEVLKLHKKLKPLERPQVRYTVERAVKTADSCWVLVRIAIPYKSIWKKEFYSADMIFHVPEGVMELGNLSLDSRTHKKKTDSDSGEFTSVDVETRAGHIEYLYYSVKFAYDERMKENAEILLIPRLSNERYIFGYEATVLPLYWIDDEAGGMFWSECAGLPQEVLLESSPIKR</sequence>
<keyword evidence="1" id="KW-0732">Signal</keyword>
<evidence type="ECO:0000313" key="3">
    <source>
        <dbReference type="Proteomes" id="UP000757103"/>
    </source>
</evidence>
<reference evidence="2" key="2">
    <citation type="submission" date="2021-09" db="EMBL/GenBank/DDBJ databases">
        <authorList>
            <person name="Gilroy R."/>
        </authorList>
    </citation>
    <scope>NUCLEOTIDE SEQUENCE</scope>
    <source>
        <strain evidence="2">CHK121-7720</strain>
    </source>
</reference>
<evidence type="ECO:0000313" key="2">
    <source>
        <dbReference type="EMBL" id="HJG88654.1"/>
    </source>
</evidence>
<feature type="chain" id="PRO_5036689155" description="Lipoprotein" evidence="1">
    <location>
        <begin position="25"/>
        <end position="211"/>
    </location>
</feature>
<dbReference type="EMBL" id="DYUD01000014">
    <property type="protein sequence ID" value="HJG88654.1"/>
    <property type="molecule type" value="Genomic_DNA"/>
</dbReference>
<dbReference type="RefSeq" id="WP_273305706.1">
    <property type="nucleotide sequence ID" value="NZ_CASDXW010000006.1"/>
</dbReference>
<feature type="signal peptide" evidence="1">
    <location>
        <begin position="1"/>
        <end position="24"/>
    </location>
</feature>
<organism evidence="2 3">
    <name type="scientific">Barnesiella viscericola</name>
    <dbReference type="NCBI Taxonomy" id="397865"/>
    <lineage>
        <taxon>Bacteria</taxon>
        <taxon>Pseudomonadati</taxon>
        <taxon>Bacteroidota</taxon>
        <taxon>Bacteroidia</taxon>
        <taxon>Bacteroidales</taxon>
        <taxon>Barnesiellaceae</taxon>
        <taxon>Barnesiella</taxon>
    </lineage>
</organism>
<evidence type="ECO:0008006" key="4">
    <source>
        <dbReference type="Google" id="ProtNLM"/>
    </source>
</evidence>
<accession>A0A921MRD5</accession>
<dbReference type="Proteomes" id="UP000757103">
    <property type="component" value="Unassembled WGS sequence"/>
</dbReference>
<reference evidence="2" key="1">
    <citation type="journal article" date="2021" name="PeerJ">
        <title>Extensive microbial diversity within the chicken gut microbiome revealed by metagenomics and culture.</title>
        <authorList>
            <person name="Gilroy R."/>
            <person name="Ravi A."/>
            <person name="Getino M."/>
            <person name="Pursley I."/>
            <person name="Horton D.L."/>
            <person name="Alikhan N.F."/>
            <person name="Baker D."/>
            <person name="Gharbi K."/>
            <person name="Hall N."/>
            <person name="Watson M."/>
            <person name="Adriaenssens E.M."/>
            <person name="Foster-Nyarko E."/>
            <person name="Jarju S."/>
            <person name="Secka A."/>
            <person name="Antonio M."/>
            <person name="Oren A."/>
            <person name="Chaudhuri R.R."/>
            <person name="La Ragione R."/>
            <person name="Hildebrand F."/>
            <person name="Pallen M.J."/>
        </authorList>
    </citation>
    <scope>NUCLEOTIDE SEQUENCE</scope>
    <source>
        <strain evidence="2">CHK121-7720</strain>
    </source>
</reference>
<dbReference type="AlphaFoldDB" id="A0A921MRD5"/>
<evidence type="ECO:0000256" key="1">
    <source>
        <dbReference type="SAM" id="SignalP"/>
    </source>
</evidence>
<proteinExistence type="predicted"/>